<sequence length="120" mass="13266">MLAVYGAGMVLPLLLIAALWQRPGARGRRFLRGRSFTVLGRELHTTSVVTGLLIVGVGVLFWTTNGPVGAPELVPLDARARLRGEHRDPGEPDPGHPRRRPHRRDRARALGQTPPYPRSR</sequence>
<organism evidence="1 2">
    <name type="scientific">Janibacter limosus</name>
    <dbReference type="NCBI Taxonomy" id="53458"/>
    <lineage>
        <taxon>Bacteria</taxon>
        <taxon>Bacillati</taxon>
        <taxon>Actinomycetota</taxon>
        <taxon>Actinomycetes</taxon>
        <taxon>Micrococcales</taxon>
        <taxon>Intrasporangiaceae</taxon>
        <taxon>Janibacter</taxon>
    </lineage>
</organism>
<gene>
    <name evidence="1" type="ORF">LP422_10890</name>
</gene>
<evidence type="ECO:0000313" key="2">
    <source>
        <dbReference type="Proteomes" id="UP001059663"/>
    </source>
</evidence>
<evidence type="ECO:0000313" key="1">
    <source>
        <dbReference type="EMBL" id="UUZ43524.1"/>
    </source>
</evidence>
<proteinExistence type="predicted"/>
<reference evidence="1" key="1">
    <citation type="submission" date="2021-11" db="EMBL/GenBank/DDBJ databases">
        <title>Study of the species diversity of bacterial strains isolated from a unique natural object - Shulgan-Tash cave (Bashkiria).</title>
        <authorList>
            <person name="Sazanova A.L."/>
            <person name="Chirak E.R."/>
            <person name="Safronova V.I."/>
        </authorList>
    </citation>
    <scope>NUCLEOTIDE SEQUENCE</scope>
    <source>
        <strain evidence="1">P1</strain>
    </source>
</reference>
<accession>A0AC61U0I2</accession>
<name>A0AC61U0I2_9MICO</name>
<dbReference type="Proteomes" id="UP001059663">
    <property type="component" value="Chromosome"/>
</dbReference>
<protein>
    <submittedName>
        <fullName evidence="1">Uncharacterized protein</fullName>
    </submittedName>
</protein>
<dbReference type="EMBL" id="CP087977">
    <property type="protein sequence ID" value="UUZ43524.1"/>
    <property type="molecule type" value="Genomic_DNA"/>
</dbReference>